<evidence type="ECO:0000313" key="4">
    <source>
        <dbReference type="Proteomes" id="UP000324629"/>
    </source>
</evidence>
<accession>A0A5J4NVR7</accession>
<keyword evidence="1" id="KW-0472">Membrane</keyword>
<evidence type="ECO:0000256" key="1">
    <source>
        <dbReference type="SAM" id="Phobius"/>
    </source>
</evidence>
<protein>
    <submittedName>
        <fullName evidence="3">Uncharacterized protein</fullName>
    </submittedName>
</protein>
<keyword evidence="4" id="KW-1185">Reference proteome</keyword>
<dbReference type="AlphaFoldDB" id="A0A5J4NVR7"/>
<keyword evidence="2" id="KW-0732">Signal</keyword>
<comment type="caution">
    <text evidence="3">The sequence shown here is derived from an EMBL/GenBank/DDBJ whole genome shotgun (WGS) entry which is preliminary data.</text>
</comment>
<dbReference type="Proteomes" id="UP000324629">
    <property type="component" value="Unassembled WGS sequence"/>
</dbReference>
<keyword evidence="1" id="KW-0812">Transmembrane</keyword>
<organism evidence="3 4">
    <name type="scientific">Paragonimus westermani</name>
    <dbReference type="NCBI Taxonomy" id="34504"/>
    <lineage>
        <taxon>Eukaryota</taxon>
        <taxon>Metazoa</taxon>
        <taxon>Spiralia</taxon>
        <taxon>Lophotrochozoa</taxon>
        <taxon>Platyhelminthes</taxon>
        <taxon>Trematoda</taxon>
        <taxon>Digenea</taxon>
        <taxon>Plagiorchiida</taxon>
        <taxon>Troglotremata</taxon>
        <taxon>Troglotrematidae</taxon>
        <taxon>Paragonimus</taxon>
    </lineage>
</organism>
<name>A0A5J4NVR7_9TREM</name>
<feature type="chain" id="PRO_5023856656" evidence="2">
    <location>
        <begin position="21"/>
        <end position="80"/>
    </location>
</feature>
<feature type="signal peptide" evidence="2">
    <location>
        <begin position="1"/>
        <end position="20"/>
    </location>
</feature>
<feature type="transmembrane region" description="Helical" evidence="1">
    <location>
        <begin position="47"/>
        <end position="68"/>
    </location>
</feature>
<dbReference type="EMBL" id="QNGE01000749">
    <property type="protein sequence ID" value="KAA3679402.1"/>
    <property type="molecule type" value="Genomic_DNA"/>
</dbReference>
<reference evidence="3 4" key="1">
    <citation type="journal article" date="2019" name="Gigascience">
        <title>Whole-genome sequence of the oriental lung fluke Paragonimus westermani.</title>
        <authorList>
            <person name="Oey H."/>
            <person name="Zakrzewski M."/>
            <person name="Narain K."/>
            <person name="Devi K.R."/>
            <person name="Agatsuma T."/>
            <person name="Nawaratna S."/>
            <person name="Gobert G.N."/>
            <person name="Jones M.K."/>
            <person name="Ragan M.A."/>
            <person name="McManus D.P."/>
            <person name="Krause L."/>
        </authorList>
    </citation>
    <scope>NUCLEOTIDE SEQUENCE [LARGE SCALE GENOMIC DNA]</scope>
    <source>
        <strain evidence="3 4">IND2009</strain>
    </source>
</reference>
<proteinExistence type="predicted"/>
<evidence type="ECO:0000256" key="2">
    <source>
        <dbReference type="SAM" id="SignalP"/>
    </source>
</evidence>
<gene>
    <name evidence="3" type="ORF">DEA37_0008898</name>
</gene>
<sequence length="80" mass="8817">MLTTISLLLLCTFFLPGSHMVTLQEGLKNPALYIRYDMSDFNTGMHAGLAFLILYSILGSVLAFVAVVSKALGYRKKRSS</sequence>
<keyword evidence="1" id="KW-1133">Transmembrane helix</keyword>
<evidence type="ECO:0000313" key="3">
    <source>
        <dbReference type="EMBL" id="KAA3679402.1"/>
    </source>
</evidence>